<organism evidence="2 3">
    <name type="scientific">Ladona fulva</name>
    <name type="common">Scarce chaser dragonfly</name>
    <name type="synonym">Libellula fulva</name>
    <dbReference type="NCBI Taxonomy" id="123851"/>
    <lineage>
        <taxon>Eukaryota</taxon>
        <taxon>Metazoa</taxon>
        <taxon>Ecdysozoa</taxon>
        <taxon>Arthropoda</taxon>
        <taxon>Hexapoda</taxon>
        <taxon>Insecta</taxon>
        <taxon>Pterygota</taxon>
        <taxon>Palaeoptera</taxon>
        <taxon>Odonata</taxon>
        <taxon>Epiprocta</taxon>
        <taxon>Anisoptera</taxon>
        <taxon>Libelluloidea</taxon>
        <taxon>Libellulidae</taxon>
        <taxon>Ladona</taxon>
    </lineage>
</organism>
<sequence length="198" mass="22534">MSNQVLATSSLLKALPLIDSIKSSKFPLLLDRIAKKLEENDFKTKLFSEEEEEKLVLSLGIDKESLTLVLDSSVNIFEQAAFHMIKPSSLSRQLQSLNLSPDNADLFAQAWGAHAKGIVDRLRRISISPCELQDVSWSLNLQMASKVRAKQRCPLAMMEFHLKSDEGSRNVHMEFNHEELFQFYKTIDRIQSQLDALK</sequence>
<evidence type="ECO:0000313" key="3">
    <source>
        <dbReference type="Proteomes" id="UP000792457"/>
    </source>
</evidence>
<protein>
    <recommendedName>
        <fullName evidence="1">COMM domain-containing protein</fullName>
    </recommendedName>
</protein>
<proteinExistence type="predicted"/>
<dbReference type="Pfam" id="PF21672">
    <property type="entry name" value="COMM_HN"/>
    <property type="match status" value="1"/>
</dbReference>
<name>A0A8K0K379_LADFU</name>
<reference evidence="2" key="1">
    <citation type="submission" date="2013-04" db="EMBL/GenBank/DDBJ databases">
        <authorList>
            <person name="Qu J."/>
            <person name="Murali S.C."/>
            <person name="Bandaranaike D."/>
            <person name="Bellair M."/>
            <person name="Blankenburg K."/>
            <person name="Chao H."/>
            <person name="Dinh H."/>
            <person name="Doddapaneni H."/>
            <person name="Downs B."/>
            <person name="Dugan-Rocha S."/>
            <person name="Elkadiri S."/>
            <person name="Gnanaolivu R.D."/>
            <person name="Hernandez B."/>
            <person name="Javaid M."/>
            <person name="Jayaseelan J.C."/>
            <person name="Lee S."/>
            <person name="Li M."/>
            <person name="Ming W."/>
            <person name="Munidasa M."/>
            <person name="Muniz J."/>
            <person name="Nguyen L."/>
            <person name="Ongeri F."/>
            <person name="Osuji N."/>
            <person name="Pu L.-L."/>
            <person name="Puazo M."/>
            <person name="Qu C."/>
            <person name="Quiroz J."/>
            <person name="Raj R."/>
            <person name="Weissenberger G."/>
            <person name="Xin Y."/>
            <person name="Zou X."/>
            <person name="Han Y."/>
            <person name="Richards S."/>
            <person name="Worley K."/>
            <person name="Muzny D."/>
            <person name="Gibbs R."/>
        </authorList>
    </citation>
    <scope>NUCLEOTIDE SEQUENCE</scope>
    <source>
        <strain evidence="2">Sampled in the wild</strain>
    </source>
</reference>
<dbReference type="OrthoDB" id="77522at2759"/>
<gene>
    <name evidence="2" type="ORF">J437_LFUL000296</name>
</gene>
<dbReference type="Proteomes" id="UP000792457">
    <property type="component" value="Unassembled WGS sequence"/>
</dbReference>
<dbReference type="PROSITE" id="PS51269">
    <property type="entry name" value="COMM"/>
    <property type="match status" value="1"/>
</dbReference>
<dbReference type="AlphaFoldDB" id="A0A8K0K379"/>
<keyword evidence="3" id="KW-1185">Reference proteome</keyword>
<dbReference type="InterPro" id="IPR017920">
    <property type="entry name" value="COMM"/>
</dbReference>
<reference evidence="2" key="2">
    <citation type="submission" date="2017-10" db="EMBL/GenBank/DDBJ databases">
        <title>Ladona fulva Genome sequencing and assembly.</title>
        <authorList>
            <person name="Murali S."/>
            <person name="Richards S."/>
            <person name="Bandaranaike D."/>
            <person name="Bellair M."/>
            <person name="Blankenburg K."/>
            <person name="Chao H."/>
            <person name="Dinh H."/>
            <person name="Doddapaneni H."/>
            <person name="Dugan-Rocha S."/>
            <person name="Elkadiri S."/>
            <person name="Gnanaolivu R."/>
            <person name="Hernandez B."/>
            <person name="Skinner E."/>
            <person name="Javaid M."/>
            <person name="Lee S."/>
            <person name="Li M."/>
            <person name="Ming W."/>
            <person name="Munidasa M."/>
            <person name="Muniz J."/>
            <person name="Nguyen L."/>
            <person name="Hughes D."/>
            <person name="Osuji N."/>
            <person name="Pu L.-L."/>
            <person name="Puazo M."/>
            <person name="Qu C."/>
            <person name="Quiroz J."/>
            <person name="Raj R."/>
            <person name="Weissenberger G."/>
            <person name="Xin Y."/>
            <person name="Zou X."/>
            <person name="Han Y."/>
            <person name="Worley K."/>
            <person name="Muzny D."/>
            <person name="Gibbs R."/>
        </authorList>
    </citation>
    <scope>NUCLEOTIDE SEQUENCE</scope>
    <source>
        <strain evidence="2">Sampled in the wild</strain>
    </source>
</reference>
<dbReference type="PANTHER" id="PTHR12333">
    <property type="entry name" value="COMM DOMAIN CONTAINING PROTEIN 10"/>
    <property type="match status" value="1"/>
</dbReference>
<dbReference type="PANTHER" id="PTHR12333:SF0">
    <property type="entry name" value="COMM DOMAIN-CONTAINING PROTEIN 10"/>
    <property type="match status" value="1"/>
</dbReference>
<comment type="caution">
    <text evidence="2">The sequence shown here is derived from an EMBL/GenBank/DDBJ whole genome shotgun (WGS) entry which is preliminary data.</text>
</comment>
<dbReference type="InterPro" id="IPR037361">
    <property type="entry name" value="COMMD10"/>
</dbReference>
<dbReference type="EMBL" id="KZ308307">
    <property type="protein sequence ID" value="KAG8226991.1"/>
    <property type="molecule type" value="Genomic_DNA"/>
</dbReference>
<feature type="domain" description="COMM" evidence="1">
    <location>
        <begin position="131"/>
        <end position="198"/>
    </location>
</feature>
<evidence type="ECO:0000259" key="1">
    <source>
        <dbReference type="PROSITE" id="PS51269"/>
    </source>
</evidence>
<evidence type="ECO:0000313" key="2">
    <source>
        <dbReference type="EMBL" id="KAG8226991.1"/>
    </source>
</evidence>
<dbReference type="Pfam" id="PF07258">
    <property type="entry name" value="COMM_domain"/>
    <property type="match status" value="1"/>
</dbReference>
<accession>A0A8K0K379</accession>